<proteinExistence type="predicted"/>
<protein>
    <submittedName>
        <fullName evidence="1">17663_t:CDS:1</fullName>
    </submittedName>
</protein>
<gene>
    <name evidence="1" type="ORF">AMORRO_LOCUS12777</name>
</gene>
<dbReference type="Proteomes" id="UP000789342">
    <property type="component" value="Unassembled WGS sequence"/>
</dbReference>
<name>A0A9N9N978_9GLOM</name>
<dbReference type="AlphaFoldDB" id="A0A9N9N978"/>
<evidence type="ECO:0000313" key="1">
    <source>
        <dbReference type="EMBL" id="CAG8712427.1"/>
    </source>
</evidence>
<comment type="caution">
    <text evidence="1">The sequence shown here is derived from an EMBL/GenBank/DDBJ whole genome shotgun (WGS) entry which is preliminary data.</text>
</comment>
<dbReference type="EMBL" id="CAJVPV010019797">
    <property type="protein sequence ID" value="CAG8712427.1"/>
    <property type="molecule type" value="Genomic_DNA"/>
</dbReference>
<reference evidence="1" key="1">
    <citation type="submission" date="2021-06" db="EMBL/GenBank/DDBJ databases">
        <authorList>
            <person name="Kallberg Y."/>
            <person name="Tangrot J."/>
            <person name="Rosling A."/>
        </authorList>
    </citation>
    <scope>NUCLEOTIDE SEQUENCE</scope>
    <source>
        <strain evidence="1">CL551</strain>
    </source>
</reference>
<keyword evidence="2" id="KW-1185">Reference proteome</keyword>
<organism evidence="1 2">
    <name type="scientific">Acaulospora morrowiae</name>
    <dbReference type="NCBI Taxonomy" id="94023"/>
    <lineage>
        <taxon>Eukaryota</taxon>
        <taxon>Fungi</taxon>
        <taxon>Fungi incertae sedis</taxon>
        <taxon>Mucoromycota</taxon>
        <taxon>Glomeromycotina</taxon>
        <taxon>Glomeromycetes</taxon>
        <taxon>Diversisporales</taxon>
        <taxon>Acaulosporaceae</taxon>
        <taxon>Acaulospora</taxon>
    </lineage>
</organism>
<feature type="non-terminal residue" evidence="1">
    <location>
        <position position="89"/>
    </location>
</feature>
<sequence length="89" mass="10556">LGTEELPDGIIKHRSLYGRMDSHWSSTCPYMQQVHNWYRTTKHQLKKNVSRQMTPDIGRAQEVPVTQTHCTMNEGYGARYFWRDVRSEK</sequence>
<accession>A0A9N9N978</accession>
<evidence type="ECO:0000313" key="2">
    <source>
        <dbReference type="Proteomes" id="UP000789342"/>
    </source>
</evidence>